<accession>A0A2N3PJI6</accession>
<dbReference type="PANTHER" id="PTHR11228">
    <property type="entry name" value="RADICAL SAM DOMAIN PROTEIN"/>
    <property type="match status" value="1"/>
</dbReference>
<reference evidence="7 8" key="1">
    <citation type="submission" date="2016-07" db="EMBL/GenBank/DDBJ databases">
        <title>Detection of Helicobacter winghamensis from caecal content of red fox (Vulpes vulpes).</title>
        <authorList>
            <person name="Zanoni R.G."/>
            <person name="Florio D."/>
            <person name="Caffara M."/>
            <person name="Renzi M."/>
            <person name="Parisi A."/>
            <person name="Pasquali F."/>
            <person name="Manfreda G."/>
        </authorList>
    </citation>
    <scope>NUCLEOTIDE SEQUENCE [LARGE SCALE GENOMIC DNA]</scope>
    <source>
        <strain evidence="7 8">295_13</strain>
    </source>
</reference>
<dbReference type="Proteomes" id="UP000233350">
    <property type="component" value="Unassembled WGS sequence"/>
</dbReference>
<evidence type="ECO:0000259" key="6">
    <source>
        <dbReference type="Pfam" id="PF13186"/>
    </source>
</evidence>
<evidence type="ECO:0000256" key="1">
    <source>
        <dbReference type="ARBA" id="ARBA00001966"/>
    </source>
</evidence>
<dbReference type="STRING" id="556267.HWAG_00982"/>
<dbReference type="InterPro" id="IPR013785">
    <property type="entry name" value="Aldolase_TIM"/>
</dbReference>
<evidence type="ECO:0000256" key="2">
    <source>
        <dbReference type="ARBA" id="ARBA00022691"/>
    </source>
</evidence>
<protein>
    <submittedName>
        <fullName evidence="7">Radical SAM protein</fullName>
    </submittedName>
</protein>
<dbReference type="GO" id="GO:0051536">
    <property type="term" value="F:iron-sulfur cluster binding"/>
    <property type="evidence" value="ECO:0007669"/>
    <property type="project" value="UniProtKB-KW"/>
</dbReference>
<keyword evidence="3" id="KW-0479">Metal-binding</keyword>
<proteinExistence type="predicted"/>
<keyword evidence="8" id="KW-1185">Reference proteome</keyword>
<evidence type="ECO:0000256" key="5">
    <source>
        <dbReference type="ARBA" id="ARBA00023014"/>
    </source>
</evidence>
<dbReference type="RefSeq" id="WP_006802678.1">
    <property type="nucleotide sequence ID" value="NZ_CABKOI010000020.1"/>
</dbReference>
<dbReference type="CDD" id="cd01335">
    <property type="entry name" value="Radical_SAM"/>
    <property type="match status" value="1"/>
</dbReference>
<comment type="cofactor">
    <cofactor evidence="1">
        <name>[4Fe-4S] cluster</name>
        <dbReference type="ChEBI" id="CHEBI:49883"/>
    </cofactor>
</comment>
<dbReference type="InterPro" id="IPR023885">
    <property type="entry name" value="4Fe4S-binding_SPASM_dom"/>
</dbReference>
<evidence type="ECO:0000313" key="8">
    <source>
        <dbReference type="Proteomes" id="UP000233350"/>
    </source>
</evidence>
<keyword evidence="2" id="KW-0949">S-adenosyl-L-methionine</keyword>
<keyword evidence="4" id="KW-0408">Iron</keyword>
<dbReference type="InterPro" id="IPR050377">
    <property type="entry name" value="Radical_SAM_PqqE_MftC-like"/>
</dbReference>
<dbReference type="Gene3D" id="3.20.20.70">
    <property type="entry name" value="Aldolase class I"/>
    <property type="match status" value="1"/>
</dbReference>
<evidence type="ECO:0000256" key="3">
    <source>
        <dbReference type="ARBA" id="ARBA00022723"/>
    </source>
</evidence>
<dbReference type="GeneID" id="97290234"/>
<evidence type="ECO:0000313" key="7">
    <source>
        <dbReference type="EMBL" id="PKT81353.1"/>
    </source>
</evidence>
<dbReference type="SUPFAM" id="SSF102114">
    <property type="entry name" value="Radical SAM enzymes"/>
    <property type="match status" value="1"/>
</dbReference>
<sequence>MSKACKKFEKIFIEITNFCGLDCSFCTPKKEAKVTMPLKLFSKIAQEISPYTKLCALHILGDPLNINPLKDYLDSAQDLNLDITTSGFFLNTHNITLLLTHKNIHQINISLTSALYQRQPVALESYLQKILELCQKHQAMQSEKFINLRLWNLKPNLTAPQRNTRIYEALQKHFNLSSISPLKTRLAYKIHLVGAPFFDWVDTNNLEKQTKGFCYGANKQLGILCDGRVVPCCFDTQGAITLGNLQKQSFINILNSKRRIDLVNHFNNNKRIESFCQACKYPEYLRNKAP</sequence>
<dbReference type="Pfam" id="PF13186">
    <property type="entry name" value="SPASM"/>
    <property type="match status" value="1"/>
</dbReference>
<dbReference type="InterPro" id="IPR058240">
    <property type="entry name" value="rSAM_sf"/>
</dbReference>
<gene>
    <name evidence="7" type="ORF">BCM31_06705</name>
</gene>
<dbReference type="OrthoDB" id="9805809at2"/>
<dbReference type="PANTHER" id="PTHR11228:SF7">
    <property type="entry name" value="PQQA PEPTIDE CYCLASE"/>
    <property type="match status" value="1"/>
</dbReference>
<dbReference type="SFLD" id="SFLDS00029">
    <property type="entry name" value="Radical_SAM"/>
    <property type="match status" value="1"/>
</dbReference>
<comment type="caution">
    <text evidence="7">The sequence shown here is derived from an EMBL/GenBank/DDBJ whole genome shotgun (WGS) entry which is preliminary data.</text>
</comment>
<dbReference type="CDD" id="cd21122">
    <property type="entry name" value="SPASM_rSAM"/>
    <property type="match status" value="1"/>
</dbReference>
<dbReference type="GO" id="GO:0003824">
    <property type="term" value="F:catalytic activity"/>
    <property type="evidence" value="ECO:0007669"/>
    <property type="project" value="InterPro"/>
</dbReference>
<organism evidence="7 8">
    <name type="scientific">Helicobacter winghamensis</name>
    <dbReference type="NCBI Taxonomy" id="157268"/>
    <lineage>
        <taxon>Bacteria</taxon>
        <taxon>Pseudomonadati</taxon>
        <taxon>Campylobacterota</taxon>
        <taxon>Epsilonproteobacteria</taxon>
        <taxon>Campylobacterales</taxon>
        <taxon>Helicobacteraceae</taxon>
        <taxon>Helicobacter</taxon>
    </lineage>
</organism>
<dbReference type="InterPro" id="IPR007197">
    <property type="entry name" value="rSAM"/>
</dbReference>
<keyword evidence="5" id="KW-0411">Iron-sulfur</keyword>
<dbReference type="GO" id="GO:0046872">
    <property type="term" value="F:metal ion binding"/>
    <property type="evidence" value="ECO:0007669"/>
    <property type="project" value="UniProtKB-KW"/>
</dbReference>
<evidence type="ECO:0000256" key="4">
    <source>
        <dbReference type="ARBA" id="ARBA00023004"/>
    </source>
</evidence>
<feature type="domain" description="4Fe4S-binding SPASM" evidence="6">
    <location>
        <begin position="214"/>
        <end position="280"/>
    </location>
</feature>
<name>A0A2N3PJI6_9HELI</name>
<dbReference type="AlphaFoldDB" id="A0A2N3PJI6"/>
<dbReference type="EMBL" id="MBPK01000022">
    <property type="protein sequence ID" value="PKT81353.1"/>
    <property type="molecule type" value="Genomic_DNA"/>
</dbReference>